<evidence type="ECO:0008006" key="4">
    <source>
        <dbReference type="Google" id="ProtNLM"/>
    </source>
</evidence>
<feature type="region of interest" description="Disordered" evidence="1">
    <location>
        <begin position="1"/>
        <end position="20"/>
    </location>
</feature>
<feature type="compositionally biased region" description="Polar residues" evidence="1">
    <location>
        <begin position="1"/>
        <end position="11"/>
    </location>
</feature>
<protein>
    <recommendedName>
        <fullName evidence="4">Serine/threonine-protein kinase</fullName>
    </recommendedName>
</protein>
<proteinExistence type="predicted"/>
<sequence>MGCVSSKNAVSVTPAIDSSGFLRDHRELSGPILACSLRHQTGQGPEQEYPERKVEEDSLEPKEYGKPNGQQYQYPERKVEEDSLESKDYGKPNSDSSRLQSFRLGNLQKHIEGEQVAAGWPSWLSVVAGEAIHGWVPLKADSFEKLEKVNA</sequence>
<feature type="region of interest" description="Disordered" evidence="1">
    <location>
        <begin position="36"/>
        <end position="101"/>
    </location>
</feature>
<reference evidence="2 3" key="1">
    <citation type="journal article" date="2014" name="Agronomy (Basel)">
        <title>A Draft Genome Sequence for Ensete ventricosum, the Drought-Tolerant Tree Against Hunger.</title>
        <authorList>
            <person name="Harrison J."/>
            <person name="Moore K.A."/>
            <person name="Paszkiewicz K."/>
            <person name="Jones T."/>
            <person name="Grant M."/>
            <person name="Ambacheew D."/>
            <person name="Muzemil S."/>
            <person name="Studholme D.J."/>
        </authorList>
    </citation>
    <scope>NUCLEOTIDE SEQUENCE [LARGE SCALE GENOMIC DNA]</scope>
</reference>
<evidence type="ECO:0000313" key="2">
    <source>
        <dbReference type="EMBL" id="RRT77950.1"/>
    </source>
</evidence>
<dbReference type="Proteomes" id="UP000287651">
    <property type="component" value="Unassembled WGS sequence"/>
</dbReference>
<gene>
    <name evidence="2" type="ORF">B296_00006584</name>
</gene>
<evidence type="ECO:0000256" key="1">
    <source>
        <dbReference type="SAM" id="MobiDB-lite"/>
    </source>
</evidence>
<organism evidence="2 3">
    <name type="scientific">Ensete ventricosum</name>
    <name type="common">Abyssinian banana</name>
    <name type="synonym">Musa ensete</name>
    <dbReference type="NCBI Taxonomy" id="4639"/>
    <lineage>
        <taxon>Eukaryota</taxon>
        <taxon>Viridiplantae</taxon>
        <taxon>Streptophyta</taxon>
        <taxon>Embryophyta</taxon>
        <taxon>Tracheophyta</taxon>
        <taxon>Spermatophyta</taxon>
        <taxon>Magnoliopsida</taxon>
        <taxon>Liliopsida</taxon>
        <taxon>Zingiberales</taxon>
        <taxon>Musaceae</taxon>
        <taxon>Ensete</taxon>
    </lineage>
</organism>
<comment type="caution">
    <text evidence="2">The sequence shown here is derived from an EMBL/GenBank/DDBJ whole genome shotgun (WGS) entry which is preliminary data.</text>
</comment>
<evidence type="ECO:0000313" key="3">
    <source>
        <dbReference type="Proteomes" id="UP000287651"/>
    </source>
</evidence>
<dbReference type="EMBL" id="AMZH03001795">
    <property type="protein sequence ID" value="RRT77950.1"/>
    <property type="molecule type" value="Genomic_DNA"/>
</dbReference>
<feature type="compositionally biased region" description="Basic and acidic residues" evidence="1">
    <location>
        <begin position="49"/>
        <end position="65"/>
    </location>
</feature>
<feature type="compositionally biased region" description="Basic and acidic residues" evidence="1">
    <location>
        <begin position="75"/>
        <end position="90"/>
    </location>
</feature>
<accession>A0A427AP03</accession>
<dbReference type="AlphaFoldDB" id="A0A427AP03"/>
<name>A0A427AP03_ENSVE</name>